<evidence type="ECO:0000313" key="3">
    <source>
        <dbReference type="Proteomes" id="UP000005240"/>
    </source>
</evidence>
<name>A0A180GCC8_PUCT1</name>
<reference evidence="2" key="4">
    <citation type="submission" date="2025-05" db="UniProtKB">
        <authorList>
            <consortium name="EnsemblFungi"/>
        </authorList>
    </citation>
    <scope>IDENTIFICATION</scope>
    <source>
        <strain evidence="2">isolate 1-1 / race 1 (BBBD)</strain>
    </source>
</reference>
<keyword evidence="3" id="KW-1185">Reference proteome</keyword>
<gene>
    <name evidence="1" type="ORF">PTTG_28349</name>
</gene>
<accession>A0A180GCC8</accession>
<dbReference type="Proteomes" id="UP000005240">
    <property type="component" value="Unassembled WGS sequence"/>
</dbReference>
<evidence type="ECO:0000313" key="1">
    <source>
        <dbReference type="EMBL" id="OAV90347.1"/>
    </source>
</evidence>
<sequence length="276" mass="32072">MDMIIRMDPALDVAGSSSSYTAAAAFNLKYWISPPESPKVREQVVGFLKRCAEFQGPRLELNTKEPKNADMNALIDYYENVIIQESDLDKNDPRRLFIEHMRDETFEPEYAAYLIQFGFMSILHNRPLAEDERVKEWLKILAYTLREAKHARSFVVSHLAVSASYGLLSLKLRYRNLERRLPDISAMIECVDYIHGAITVDEANFLRWEHEFIFRGRFGREIIDPVKFTQIVELDKHLENAMTSPTPENGWKYLKKLCEEFGSSSAHRRLIWSSTS</sequence>
<dbReference type="AlphaFoldDB" id="A0A180GCC8"/>
<organism evidence="1">
    <name type="scientific">Puccinia triticina (isolate 1-1 / race 1 (BBBD))</name>
    <name type="common">Brown leaf rust fungus</name>
    <dbReference type="NCBI Taxonomy" id="630390"/>
    <lineage>
        <taxon>Eukaryota</taxon>
        <taxon>Fungi</taxon>
        <taxon>Dikarya</taxon>
        <taxon>Basidiomycota</taxon>
        <taxon>Pucciniomycotina</taxon>
        <taxon>Pucciniomycetes</taxon>
        <taxon>Pucciniales</taxon>
        <taxon>Pucciniaceae</taxon>
        <taxon>Puccinia</taxon>
    </lineage>
</organism>
<reference evidence="1" key="2">
    <citation type="submission" date="2016-05" db="EMBL/GenBank/DDBJ databases">
        <title>Comparative analysis highlights variable genome content of wheat rusts and divergence of the mating loci.</title>
        <authorList>
            <person name="Cuomo C.A."/>
            <person name="Bakkeren G."/>
            <person name="Szabo L."/>
            <person name="Khalil H."/>
            <person name="Joly D."/>
            <person name="Goldberg J."/>
            <person name="Young S."/>
            <person name="Zeng Q."/>
            <person name="Fellers J."/>
        </authorList>
    </citation>
    <scope>NUCLEOTIDE SEQUENCE [LARGE SCALE GENOMIC DNA]</scope>
    <source>
        <strain evidence="1">1-1 BBBD Race 1</strain>
    </source>
</reference>
<dbReference type="EMBL" id="ADAS02000103">
    <property type="protein sequence ID" value="OAV90347.1"/>
    <property type="molecule type" value="Genomic_DNA"/>
</dbReference>
<dbReference type="VEuPathDB" id="FungiDB:PTTG_28349"/>
<reference evidence="1" key="1">
    <citation type="submission" date="2009-11" db="EMBL/GenBank/DDBJ databases">
        <authorList>
            <consortium name="The Broad Institute Genome Sequencing Platform"/>
            <person name="Ward D."/>
            <person name="Feldgarden M."/>
            <person name="Earl A."/>
            <person name="Young S.K."/>
            <person name="Zeng Q."/>
            <person name="Koehrsen M."/>
            <person name="Alvarado L."/>
            <person name="Berlin A."/>
            <person name="Bochicchio J."/>
            <person name="Borenstein D."/>
            <person name="Chapman S.B."/>
            <person name="Chen Z."/>
            <person name="Engels R."/>
            <person name="Freedman E."/>
            <person name="Gellesch M."/>
            <person name="Goldberg J."/>
            <person name="Griggs A."/>
            <person name="Gujja S."/>
            <person name="Heilman E."/>
            <person name="Heiman D."/>
            <person name="Hepburn T."/>
            <person name="Howarth C."/>
            <person name="Jen D."/>
            <person name="Larson L."/>
            <person name="Lewis B."/>
            <person name="Mehta T."/>
            <person name="Park D."/>
            <person name="Pearson M."/>
            <person name="Roberts A."/>
            <person name="Saif S."/>
            <person name="Shea T."/>
            <person name="Shenoy N."/>
            <person name="Sisk P."/>
            <person name="Stolte C."/>
            <person name="Sykes S."/>
            <person name="Thomson T."/>
            <person name="Walk T."/>
            <person name="White J."/>
            <person name="Yandava C."/>
            <person name="Izard J."/>
            <person name="Baranova O.V."/>
            <person name="Blanton J.M."/>
            <person name="Tanner A.C."/>
            <person name="Dewhirst F.E."/>
            <person name="Haas B."/>
            <person name="Nusbaum C."/>
            <person name="Birren B."/>
        </authorList>
    </citation>
    <scope>NUCLEOTIDE SEQUENCE [LARGE SCALE GENOMIC DNA]</scope>
    <source>
        <strain evidence="1">1-1 BBBD Race 1</strain>
    </source>
</reference>
<evidence type="ECO:0000313" key="2">
    <source>
        <dbReference type="EnsemblFungi" id="PTTG_28349-t43_1-p1"/>
    </source>
</evidence>
<reference evidence="2 3" key="3">
    <citation type="journal article" date="2017" name="G3 (Bethesda)">
        <title>Comparative analysis highlights variable genome content of wheat rusts and divergence of the mating loci.</title>
        <authorList>
            <person name="Cuomo C.A."/>
            <person name="Bakkeren G."/>
            <person name="Khalil H.B."/>
            <person name="Panwar V."/>
            <person name="Joly D."/>
            <person name="Linning R."/>
            <person name="Sakthikumar S."/>
            <person name="Song X."/>
            <person name="Adiconis X."/>
            <person name="Fan L."/>
            <person name="Goldberg J.M."/>
            <person name="Levin J.Z."/>
            <person name="Young S."/>
            <person name="Zeng Q."/>
            <person name="Anikster Y."/>
            <person name="Bruce M."/>
            <person name="Wang M."/>
            <person name="Yin C."/>
            <person name="McCallum B."/>
            <person name="Szabo L.J."/>
            <person name="Hulbert S."/>
            <person name="Chen X."/>
            <person name="Fellers J.P."/>
        </authorList>
    </citation>
    <scope>NUCLEOTIDE SEQUENCE</scope>
    <source>
        <strain evidence="3">Isolate 1-1 / race 1 (BBBD)</strain>
        <strain evidence="2">isolate 1-1 / race 1 (BBBD)</strain>
    </source>
</reference>
<protein>
    <submittedName>
        <fullName evidence="1 2">Uncharacterized protein</fullName>
    </submittedName>
</protein>
<proteinExistence type="predicted"/>
<dbReference type="EnsemblFungi" id="PTTG_28349-t43_1">
    <property type="protein sequence ID" value="PTTG_28349-t43_1-p1"/>
    <property type="gene ID" value="PTTG_28349"/>
</dbReference>